<dbReference type="EMBL" id="OZ035826">
    <property type="protein sequence ID" value="CAL1602998.1"/>
    <property type="molecule type" value="Genomic_DNA"/>
</dbReference>
<accession>A0AAV2LKV7</accession>
<proteinExistence type="predicted"/>
<name>A0AAV2LKV7_KNICA</name>
<evidence type="ECO:0000313" key="1">
    <source>
        <dbReference type="EMBL" id="CAL1602998.1"/>
    </source>
</evidence>
<dbReference type="AlphaFoldDB" id="A0AAV2LKV7"/>
<reference evidence="1 2" key="1">
    <citation type="submission" date="2024-04" db="EMBL/GenBank/DDBJ databases">
        <authorList>
            <person name="Waldvogel A.-M."/>
            <person name="Schoenle A."/>
        </authorList>
    </citation>
    <scope>NUCLEOTIDE SEQUENCE [LARGE SCALE GENOMIC DNA]</scope>
</reference>
<organism evidence="1 2">
    <name type="scientific">Knipowitschia caucasica</name>
    <name type="common">Caucasian dwarf goby</name>
    <name type="synonym">Pomatoschistus caucasicus</name>
    <dbReference type="NCBI Taxonomy" id="637954"/>
    <lineage>
        <taxon>Eukaryota</taxon>
        <taxon>Metazoa</taxon>
        <taxon>Chordata</taxon>
        <taxon>Craniata</taxon>
        <taxon>Vertebrata</taxon>
        <taxon>Euteleostomi</taxon>
        <taxon>Actinopterygii</taxon>
        <taxon>Neopterygii</taxon>
        <taxon>Teleostei</taxon>
        <taxon>Neoteleostei</taxon>
        <taxon>Acanthomorphata</taxon>
        <taxon>Gobiaria</taxon>
        <taxon>Gobiiformes</taxon>
        <taxon>Gobioidei</taxon>
        <taxon>Gobiidae</taxon>
        <taxon>Gobiinae</taxon>
        <taxon>Knipowitschia</taxon>
    </lineage>
</organism>
<protein>
    <submittedName>
        <fullName evidence="1">Uncharacterized protein</fullName>
    </submittedName>
</protein>
<dbReference type="Proteomes" id="UP001497482">
    <property type="component" value="Chromosome 4"/>
</dbReference>
<evidence type="ECO:0000313" key="2">
    <source>
        <dbReference type="Proteomes" id="UP001497482"/>
    </source>
</evidence>
<keyword evidence="2" id="KW-1185">Reference proteome</keyword>
<sequence length="70" mass="7421">MGGWVGGWWEYGKDGWVGGGRGEYGRMVGGRWDMEMVWVGGRGKVILMEEGRVGMGVRVECVGGLGLGGG</sequence>
<gene>
    <name evidence="1" type="ORF">KC01_LOCUS30728</name>
</gene>